<evidence type="ECO:0000256" key="15">
    <source>
        <dbReference type="ARBA" id="ARBA00034430"/>
    </source>
</evidence>
<feature type="transmembrane region" description="Helical" evidence="17">
    <location>
        <begin position="248"/>
        <end position="268"/>
    </location>
</feature>
<evidence type="ECO:0000256" key="8">
    <source>
        <dbReference type="ARBA" id="ARBA00022826"/>
    </source>
</evidence>
<keyword evidence="6 16" id="KW-0812">Transmembrane</keyword>
<feature type="transmembrane region" description="Helical" evidence="17">
    <location>
        <begin position="22"/>
        <end position="43"/>
    </location>
</feature>
<evidence type="ECO:0000313" key="19">
    <source>
        <dbReference type="Ensembl" id="ENSTRUP00000071082.1"/>
    </source>
</evidence>
<dbReference type="Pfam" id="PF07885">
    <property type="entry name" value="Ion_trans_2"/>
    <property type="match status" value="2"/>
</dbReference>
<sequence length="388" mass="42994">MKKSGPCCRCPSLKPSRNTAQFYLLFLLIALYMLVGALVFSSLERPAELQAHRLWEKRSEDFAHKHGISLGELKSLLRHYEEARISGVRTEQGRALWDLPGAFYFVGTVVSTIGFGVSAPSTVAGKILLVFYGLLGCSASILFFNLFLERVITLLTNILLRCRRNGPAAQVQEKRAEGNKPLKPSIYQLSLILFAVVMLVACAAASLYSAMEGWTYLESLYFCFVAFSTVGFGDLVSGQRAQHGETRAYQVANCLLMLLGVCCMYSLFNSIAVIIKQALSWLLGTLERLYNTIGDCRRQLRPLFKFCIPESNTCYCDDKSPNKKHTIAVYSSDHGTYGKAHIVTISNRNMTSTFEVITGATTPSAGRVNSHFPTTHLLFSDGSNVAER</sequence>
<dbReference type="Ensembl" id="ENSTRUT00000060561.1">
    <property type="protein sequence ID" value="ENSTRUP00000071082.1"/>
    <property type="gene ID" value="ENSTRUG00000028429.1"/>
</dbReference>
<dbReference type="InterPro" id="IPR013099">
    <property type="entry name" value="K_chnl_dom"/>
</dbReference>
<dbReference type="GO" id="GO:0015271">
    <property type="term" value="F:outward rectifier potassium channel activity"/>
    <property type="evidence" value="ECO:0007669"/>
    <property type="project" value="TreeGrafter"/>
</dbReference>
<feature type="domain" description="Potassium channel" evidence="18">
    <location>
        <begin position="91"/>
        <end position="151"/>
    </location>
</feature>
<dbReference type="InterPro" id="IPR003280">
    <property type="entry name" value="2pore_dom_K_chnl"/>
</dbReference>
<protein>
    <submittedName>
        <fullName evidence="19">Potassium channel subfamily K member 13-like</fullName>
    </submittedName>
</protein>
<dbReference type="AlphaFoldDB" id="A0A674ND24"/>
<dbReference type="GO" id="GO:0022841">
    <property type="term" value="F:potassium ion leak channel activity"/>
    <property type="evidence" value="ECO:0007669"/>
    <property type="project" value="TreeGrafter"/>
</dbReference>
<comment type="subcellular location">
    <subcellularLocation>
        <location evidence="1">Cell membrane</location>
        <topology evidence="1">Multi-pass membrane protein</topology>
    </subcellularLocation>
</comment>
<evidence type="ECO:0000256" key="3">
    <source>
        <dbReference type="ARBA" id="ARBA00022448"/>
    </source>
</evidence>
<dbReference type="GO" id="GO:0005886">
    <property type="term" value="C:plasma membrane"/>
    <property type="evidence" value="ECO:0007669"/>
    <property type="project" value="UniProtKB-SubCell"/>
</dbReference>
<keyword evidence="3 16" id="KW-0813">Transport</keyword>
<dbReference type="InterPro" id="IPR005410">
    <property type="entry name" value="2pore_dom_K_chnl_THIK"/>
</dbReference>
<dbReference type="GO" id="GO:0034702">
    <property type="term" value="C:monoatomic ion channel complex"/>
    <property type="evidence" value="ECO:0007669"/>
    <property type="project" value="UniProtKB-KW"/>
</dbReference>
<evidence type="ECO:0000256" key="13">
    <source>
        <dbReference type="ARBA" id="ARBA00023136"/>
    </source>
</evidence>
<evidence type="ECO:0000256" key="6">
    <source>
        <dbReference type="ARBA" id="ARBA00022692"/>
    </source>
</evidence>
<keyword evidence="20" id="KW-1185">Reference proteome</keyword>
<reference evidence="19" key="2">
    <citation type="submission" date="2025-08" db="UniProtKB">
        <authorList>
            <consortium name="Ensembl"/>
        </authorList>
    </citation>
    <scope>IDENTIFICATION</scope>
</reference>
<feature type="transmembrane region" description="Helical" evidence="17">
    <location>
        <begin position="127"/>
        <end position="148"/>
    </location>
</feature>
<evidence type="ECO:0000256" key="9">
    <source>
        <dbReference type="ARBA" id="ARBA00022882"/>
    </source>
</evidence>
<reference evidence="19" key="3">
    <citation type="submission" date="2025-09" db="UniProtKB">
        <authorList>
            <consortium name="Ensembl"/>
        </authorList>
    </citation>
    <scope>IDENTIFICATION</scope>
</reference>
<dbReference type="PANTHER" id="PTHR11003">
    <property type="entry name" value="POTASSIUM CHANNEL, SUBFAMILY K"/>
    <property type="match status" value="1"/>
</dbReference>
<reference evidence="19 20" key="1">
    <citation type="journal article" date="2011" name="Genome Biol. Evol.">
        <title>Integration of the genetic map and genome assembly of fugu facilitates insights into distinct features of genome evolution in teleosts and mammals.</title>
        <authorList>
            <person name="Kai W."/>
            <person name="Kikuchi K."/>
            <person name="Tohari S."/>
            <person name="Chew A.K."/>
            <person name="Tay A."/>
            <person name="Fujiwara A."/>
            <person name="Hosoya S."/>
            <person name="Suetake H."/>
            <person name="Naruse K."/>
            <person name="Brenner S."/>
            <person name="Suzuki Y."/>
            <person name="Venkatesh B."/>
        </authorList>
    </citation>
    <scope>NUCLEOTIDE SEQUENCE [LARGE SCALE GENOMIC DNA]</scope>
</reference>
<dbReference type="GO" id="GO:0030322">
    <property type="term" value="P:stabilization of membrane potential"/>
    <property type="evidence" value="ECO:0007669"/>
    <property type="project" value="TreeGrafter"/>
</dbReference>
<dbReference type="Gene3D" id="1.10.287.70">
    <property type="match status" value="1"/>
</dbReference>
<feature type="transmembrane region" description="Helical" evidence="17">
    <location>
        <begin position="214"/>
        <end position="236"/>
    </location>
</feature>
<evidence type="ECO:0000256" key="4">
    <source>
        <dbReference type="ARBA" id="ARBA00022475"/>
    </source>
</evidence>
<accession>A0A674ND24</accession>
<keyword evidence="10" id="KW-0630">Potassium</keyword>
<dbReference type="PRINTS" id="PR01333">
    <property type="entry name" value="2POREKCHANEL"/>
</dbReference>
<dbReference type="PANTHER" id="PTHR11003:SF264">
    <property type="entry name" value="POTASSIUM CHANNEL SUBFAMILY K MEMBER 13-LIKE"/>
    <property type="match status" value="1"/>
</dbReference>
<feature type="transmembrane region" description="Helical" evidence="17">
    <location>
        <begin position="189"/>
        <end position="208"/>
    </location>
</feature>
<keyword evidence="13 17" id="KW-0472">Membrane</keyword>
<dbReference type="GeneTree" id="ENSGT00940000166868"/>
<evidence type="ECO:0000256" key="16">
    <source>
        <dbReference type="RuleBase" id="RU003857"/>
    </source>
</evidence>
<evidence type="ECO:0000256" key="12">
    <source>
        <dbReference type="ARBA" id="ARBA00023065"/>
    </source>
</evidence>
<evidence type="ECO:0000256" key="7">
    <source>
        <dbReference type="ARBA" id="ARBA00022723"/>
    </source>
</evidence>
<evidence type="ECO:0000259" key="18">
    <source>
        <dbReference type="Pfam" id="PF07885"/>
    </source>
</evidence>
<evidence type="ECO:0000256" key="14">
    <source>
        <dbReference type="ARBA" id="ARBA00023303"/>
    </source>
</evidence>
<keyword evidence="12 16" id="KW-0406">Ion transport</keyword>
<keyword evidence="14 16" id="KW-0407">Ion channel</keyword>
<keyword evidence="8" id="KW-0631">Potassium channel</keyword>
<comment type="catalytic activity">
    <reaction evidence="15">
        <text>K(+)(in) = K(+)(out)</text>
        <dbReference type="Rhea" id="RHEA:29463"/>
        <dbReference type="ChEBI" id="CHEBI:29103"/>
    </reaction>
</comment>
<proteinExistence type="inferred from homology"/>
<evidence type="ECO:0000256" key="10">
    <source>
        <dbReference type="ARBA" id="ARBA00022958"/>
    </source>
</evidence>
<dbReference type="GO" id="GO:0046872">
    <property type="term" value="F:metal ion binding"/>
    <property type="evidence" value="ECO:0007669"/>
    <property type="project" value="UniProtKB-KW"/>
</dbReference>
<comment type="similarity">
    <text evidence="2 16">Belongs to the two pore domain potassium channel (TC 1.A.1.8) family.</text>
</comment>
<keyword evidence="11 17" id="KW-1133">Transmembrane helix</keyword>
<gene>
    <name evidence="19" type="primary">si:ch211-261a10.5</name>
</gene>
<evidence type="ECO:0000256" key="5">
    <source>
        <dbReference type="ARBA" id="ARBA00022538"/>
    </source>
</evidence>
<dbReference type="OMA" id="MYDGIRH"/>
<keyword evidence="5" id="KW-0633">Potassium transport</keyword>
<dbReference type="Proteomes" id="UP000005226">
    <property type="component" value="Chromosome 11"/>
</dbReference>
<evidence type="ECO:0000256" key="1">
    <source>
        <dbReference type="ARBA" id="ARBA00004651"/>
    </source>
</evidence>
<feature type="domain" description="Potassium channel" evidence="18">
    <location>
        <begin position="196"/>
        <end position="275"/>
    </location>
</feature>
<keyword evidence="4" id="KW-1003">Cell membrane</keyword>
<keyword evidence="7" id="KW-0479">Metal-binding</keyword>
<dbReference type="PRINTS" id="PR01588">
    <property type="entry name" value="THIKCHANNEL"/>
</dbReference>
<evidence type="ECO:0000256" key="11">
    <source>
        <dbReference type="ARBA" id="ARBA00022989"/>
    </source>
</evidence>
<evidence type="ECO:0000256" key="17">
    <source>
        <dbReference type="SAM" id="Phobius"/>
    </source>
</evidence>
<evidence type="ECO:0000256" key="2">
    <source>
        <dbReference type="ARBA" id="ARBA00006666"/>
    </source>
</evidence>
<dbReference type="SUPFAM" id="SSF81324">
    <property type="entry name" value="Voltage-gated potassium channels"/>
    <property type="match status" value="2"/>
</dbReference>
<name>A0A674ND24_TAKRU</name>
<evidence type="ECO:0000313" key="20">
    <source>
        <dbReference type="Proteomes" id="UP000005226"/>
    </source>
</evidence>
<feature type="transmembrane region" description="Helical" evidence="17">
    <location>
        <begin position="102"/>
        <end position="121"/>
    </location>
</feature>
<keyword evidence="9" id="KW-0851">Voltage-gated channel</keyword>
<dbReference type="InParanoid" id="A0A674ND24"/>
<organism evidence="19 20">
    <name type="scientific">Takifugu rubripes</name>
    <name type="common">Japanese pufferfish</name>
    <name type="synonym">Fugu rubripes</name>
    <dbReference type="NCBI Taxonomy" id="31033"/>
    <lineage>
        <taxon>Eukaryota</taxon>
        <taxon>Metazoa</taxon>
        <taxon>Chordata</taxon>
        <taxon>Craniata</taxon>
        <taxon>Vertebrata</taxon>
        <taxon>Euteleostomi</taxon>
        <taxon>Actinopterygii</taxon>
        <taxon>Neopterygii</taxon>
        <taxon>Teleostei</taxon>
        <taxon>Neoteleostei</taxon>
        <taxon>Acanthomorphata</taxon>
        <taxon>Eupercaria</taxon>
        <taxon>Tetraodontiformes</taxon>
        <taxon>Tetradontoidea</taxon>
        <taxon>Tetraodontidae</taxon>
        <taxon>Takifugu</taxon>
    </lineage>
</organism>